<feature type="transmembrane region" description="Helical" evidence="7">
    <location>
        <begin position="262"/>
        <end position="280"/>
    </location>
</feature>
<dbReference type="InterPro" id="IPR037185">
    <property type="entry name" value="EmrE-like"/>
</dbReference>
<proteinExistence type="predicted"/>
<evidence type="ECO:0008006" key="10">
    <source>
        <dbReference type="Google" id="ProtNLM"/>
    </source>
</evidence>
<evidence type="ECO:0000313" key="8">
    <source>
        <dbReference type="EMBL" id="GAA5817235.1"/>
    </source>
</evidence>
<dbReference type="PANTHER" id="PTHR13146:SF0">
    <property type="entry name" value="SOLUTE CARRIER FAMILY 35 MEMBER F6"/>
    <property type="match status" value="1"/>
</dbReference>
<keyword evidence="2" id="KW-0813">Transport</keyword>
<dbReference type="EMBL" id="BAABUK010000039">
    <property type="protein sequence ID" value="GAA5817235.1"/>
    <property type="molecule type" value="Genomic_DNA"/>
</dbReference>
<dbReference type="Pfam" id="PF08449">
    <property type="entry name" value="UAA"/>
    <property type="match status" value="1"/>
</dbReference>
<feature type="transmembrane region" description="Helical" evidence="7">
    <location>
        <begin position="181"/>
        <end position="202"/>
    </location>
</feature>
<protein>
    <recommendedName>
        <fullName evidence="10">Integral membrane protein</fullName>
    </recommendedName>
</protein>
<evidence type="ECO:0000256" key="2">
    <source>
        <dbReference type="ARBA" id="ARBA00022448"/>
    </source>
</evidence>
<dbReference type="PIRSF" id="PIRSF036436">
    <property type="entry name" value="UCP036436"/>
    <property type="match status" value="1"/>
</dbReference>
<feature type="transmembrane region" description="Helical" evidence="7">
    <location>
        <begin position="222"/>
        <end position="241"/>
    </location>
</feature>
<keyword evidence="9" id="KW-1185">Reference proteome</keyword>
<evidence type="ECO:0000256" key="5">
    <source>
        <dbReference type="ARBA" id="ARBA00022989"/>
    </source>
</evidence>
<evidence type="ECO:0000256" key="6">
    <source>
        <dbReference type="ARBA" id="ARBA00023136"/>
    </source>
</evidence>
<feature type="transmembrane region" description="Helical" evidence="7">
    <location>
        <begin position="12"/>
        <end position="31"/>
    </location>
</feature>
<feature type="transmembrane region" description="Helical" evidence="7">
    <location>
        <begin position="300"/>
        <end position="320"/>
    </location>
</feature>
<dbReference type="InterPro" id="IPR012404">
    <property type="entry name" value="UCP036436"/>
</dbReference>
<dbReference type="PANTHER" id="PTHR13146">
    <property type="match status" value="1"/>
</dbReference>
<feature type="transmembrane region" description="Helical" evidence="7">
    <location>
        <begin position="155"/>
        <end position="174"/>
    </location>
</feature>
<evidence type="ECO:0000256" key="3">
    <source>
        <dbReference type="ARBA" id="ARBA00022597"/>
    </source>
</evidence>
<dbReference type="SUPFAM" id="SSF103481">
    <property type="entry name" value="Multidrug resistance efflux transporter EmrE"/>
    <property type="match status" value="1"/>
</dbReference>
<accession>A0ABP9ZDN8</accession>
<keyword evidence="6 7" id="KW-0472">Membrane</keyword>
<reference evidence="8 9" key="1">
    <citation type="submission" date="2024-04" db="EMBL/GenBank/DDBJ databases">
        <title>genome sequences of Mucor flavus KT1a and Helicostylum pulchrum KT1b strains isolated from the surface of a dry-aged beef.</title>
        <authorList>
            <person name="Toyotome T."/>
            <person name="Hosono M."/>
            <person name="Torimaru M."/>
            <person name="Fukuda K."/>
            <person name="Mikami N."/>
        </authorList>
    </citation>
    <scope>NUCLEOTIDE SEQUENCE [LARGE SCALE GENOMIC DNA]</scope>
    <source>
        <strain evidence="8 9">KT1a</strain>
    </source>
</reference>
<sequence length="397" mass="44506">MPSRTSTTTGVSTTLVLVVGMLVSGVCNTILNKYQDMQCVGNCEDPDPKNRHYFEQPIWQTLNMFVGEFAVWSVYLYQVYQKKQDRLKPTPPSAVNQLDAAALVDDVDQRLVKIQDELPELKGWKSLLFWIPTLCDMTATTVMNVGLILTTASVYQMLRGAVVIFTGLFSYFFLNRRLRVFEWWSLIMVVVGVAIVGLSSVLFPQKKPDASLQDDEFDVASLLGVGLVLGAQIFTATMFVVEEKILSRYKVTPLKAVGLEGSFGLISVLAAMPILHFALGEKYPSFNIVQGYHDFFDNPVVWQTGLAISVSIAFFNWFGLSITSAISATARSTIDACRTLFIWMVSLYLGWEQFSWVQVIGFVVMVTGTFYFNGVLKWPFAAEEEEEETAPLLSREE</sequence>
<name>A0ABP9ZDN8_9FUNG</name>
<keyword evidence="3" id="KW-0762">Sugar transport</keyword>
<evidence type="ECO:0000256" key="1">
    <source>
        <dbReference type="ARBA" id="ARBA00004141"/>
    </source>
</evidence>
<evidence type="ECO:0000256" key="4">
    <source>
        <dbReference type="ARBA" id="ARBA00022692"/>
    </source>
</evidence>
<evidence type="ECO:0000313" key="9">
    <source>
        <dbReference type="Proteomes" id="UP001473302"/>
    </source>
</evidence>
<dbReference type="Proteomes" id="UP001473302">
    <property type="component" value="Unassembled WGS sequence"/>
</dbReference>
<gene>
    <name evidence="8" type="ORF">MFLAVUS_010778</name>
</gene>
<feature type="transmembrane region" description="Helical" evidence="7">
    <location>
        <begin position="356"/>
        <end position="376"/>
    </location>
</feature>
<keyword evidence="4 7" id="KW-0812">Transmembrane</keyword>
<dbReference type="InterPro" id="IPR013657">
    <property type="entry name" value="SCL35B1-4/HUT1"/>
</dbReference>
<comment type="caution">
    <text evidence="8">The sequence shown here is derived from an EMBL/GenBank/DDBJ whole genome shotgun (WGS) entry which is preliminary data.</text>
</comment>
<comment type="subcellular location">
    <subcellularLocation>
        <location evidence="1">Membrane</location>
        <topology evidence="1">Multi-pass membrane protein</topology>
    </subcellularLocation>
</comment>
<organism evidence="8 9">
    <name type="scientific">Mucor flavus</name>
    <dbReference type="NCBI Taxonomy" id="439312"/>
    <lineage>
        <taxon>Eukaryota</taxon>
        <taxon>Fungi</taxon>
        <taxon>Fungi incertae sedis</taxon>
        <taxon>Mucoromycota</taxon>
        <taxon>Mucoromycotina</taxon>
        <taxon>Mucoromycetes</taxon>
        <taxon>Mucorales</taxon>
        <taxon>Mucorineae</taxon>
        <taxon>Mucoraceae</taxon>
        <taxon>Mucor</taxon>
    </lineage>
</organism>
<keyword evidence="5 7" id="KW-1133">Transmembrane helix</keyword>
<evidence type="ECO:0000256" key="7">
    <source>
        <dbReference type="SAM" id="Phobius"/>
    </source>
</evidence>
<feature type="transmembrane region" description="Helical" evidence="7">
    <location>
        <begin position="127"/>
        <end position="149"/>
    </location>
</feature>